<keyword evidence="2" id="KW-1185">Reference proteome</keyword>
<dbReference type="EMBL" id="OBDY01000056">
    <property type="protein sequence ID" value="SNY75163.1"/>
    <property type="molecule type" value="Genomic_DNA"/>
</dbReference>
<feature type="non-terminal residue" evidence="1">
    <location>
        <position position="1"/>
    </location>
</feature>
<dbReference type="Proteomes" id="UP000219612">
    <property type="component" value="Unassembled WGS sequence"/>
</dbReference>
<protein>
    <submittedName>
        <fullName evidence="1">Methyl-accepting chemotaxis protein</fullName>
    </submittedName>
</protein>
<gene>
    <name evidence="1" type="ORF">SAMN05421748_1561</name>
</gene>
<dbReference type="SUPFAM" id="SSF58104">
    <property type="entry name" value="Methyl-accepting chemotaxis protein (MCP) signaling domain"/>
    <property type="match status" value="1"/>
</dbReference>
<reference evidence="2" key="1">
    <citation type="submission" date="2017-09" db="EMBL/GenBank/DDBJ databases">
        <authorList>
            <person name="Varghese N."/>
            <person name="Submissions S."/>
        </authorList>
    </citation>
    <scope>NUCLEOTIDE SEQUENCE [LARGE SCALE GENOMIC DNA]</scope>
    <source>
        <strain evidence="2">CGMCC 4.6857</strain>
    </source>
</reference>
<proteinExistence type="predicted"/>
<evidence type="ECO:0000313" key="2">
    <source>
        <dbReference type="Proteomes" id="UP000219612"/>
    </source>
</evidence>
<dbReference type="Gene3D" id="1.10.287.950">
    <property type="entry name" value="Methyl-accepting chemotaxis protein"/>
    <property type="match status" value="1"/>
</dbReference>
<dbReference type="PANTHER" id="PTHR32089">
    <property type="entry name" value="METHYL-ACCEPTING CHEMOTAXIS PROTEIN MCPB"/>
    <property type="match status" value="1"/>
</dbReference>
<evidence type="ECO:0000313" key="1">
    <source>
        <dbReference type="EMBL" id="SNY75163.1"/>
    </source>
</evidence>
<accession>A0A285KSF6</accession>
<name>A0A285KSF6_9ACTN</name>
<organism evidence="1 2">
    <name type="scientific">Paractinoplanes atraurantiacus</name>
    <dbReference type="NCBI Taxonomy" id="1036182"/>
    <lineage>
        <taxon>Bacteria</taxon>
        <taxon>Bacillati</taxon>
        <taxon>Actinomycetota</taxon>
        <taxon>Actinomycetes</taxon>
        <taxon>Micromonosporales</taxon>
        <taxon>Micromonosporaceae</taxon>
        <taxon>Paractinoplanes</taxon>
    </lineage>
</organism>
<dbReference type="AlphaFoldDB" id="A0A285KSF6"/>
<dbReference type="PANTHER" id="PTHR32089:SF112">
    <property type="entry name" value="LYSOZYME-LIKE PROTEIN-RELATED"/>
    <property type="match status" value="1"/>
</dbReference>
<sequence length="118" mass="11951">AQETESATENITTMVQSIQQDTAAAAAAVGQIVEVTGRFGAFQATVAAAVEQQTAATDEMSRDIAQSTASSADIAEAIATISSGATSTSDGVLDIKAATQELSGLSNDLRVLVGQFKV</sequence>